<dbReference type="GO" id="GO:0016491">
    <property type="term" value="F:oxidoreductase activity"/>
    <property type="evidence" value="ECO:0007669"/>
    <property type="project" value="InterPro"/>
</dbReference>
<keyword evidence="2 6" id="KW-0812">Transmembrane</keyword>
<dbReference type="EMBL" id="FOWX01000029">
    <property type="protein sequence ID" value="SFQ03824.1"/>
    <property type="molecule type" value="Genomic_DNA"/>
</dbReference>
<name>A0A1I5V8D9_9PSED</name>
<dbReference type="STRING" id="289003.SAMN05216190_12956"/>
<dbReference type="GO" id="GO:0016020">
    <property type="term" value="C:membrane"/>
    <property type="evidence" value="ECO:0007669"/>
    <property type="project" value="UniProtKB-SubCell"/>
</dbReference>
<evidence type="ECO:0000256" key="3">
    <source>
        <dbReference type="ARBA" id="ARBA00022989"/>
    </source>
</evidence>
<dbReference type="Proteomes" id="UP000198784">
    <property type="component" value="Unassembled WGS sequence"/>
</dbReference>
<feature type="transmembrane region" description="Helical" evidence="6">
    <location>
        <begin position="35"/>
        <end position="53"/>
    </location>
</feature>
<dbReference type="AlphaFoldDB" id="A0A1I5V8D9"/>
<feature type="domain" description="Fatty acid hydroxylase" evidence="7">
    <location>
        <begin position="116"/>
        <end position="249"/>
    </location>
</feature>
<dbReference type="RefSeq" id="WP_090504030.1">
    <property type="nucleotide sequence ID" value="NZ_FOWX01000029.1"/>
</dbReference>
<feature type="transmembrane region" description="Helical" evidence="6">
    <location>
        <begin position="161"/>
        <end position="180"/>
    </location>
</feature>
<evidence type="ECO:0000256" key="4">
    <source>
        <dbReference type="ARBA" id="ARBA00023136"/>
    </source>
</evidence>
<evidence type="ECO:0000256" key="2">
    <source>
        <dbReference type="ARBA" id="ARBA00022692"/>
    </source>
</evidence>
<evidence type="ECO:0000259" key="7">
    <source>
        <dbReference type="Pfam" id="PF04116"/>
    </source>
</evidence>
<keyword evidence="9" id="KW-1185">Reference proteome</keyword>
<feature type="transmembrane region" description="Helical" evidence="6">
    <location>
        <begin position="111"/>
        <end position="129"/>
    </location>
</feature>
<dbReference type="GO" id="GO:0005506">
    <property type="term" value="F:iron ion binding"/>
    <property type="evidence" value="ECO:0007669"/>
    <property type="project" value="InterPro"/>
</dbReference>
<feature type="transmembrane region" description="Helical" evidence="6">
    <location>
        <begin position="74"/>
        <end position="91"/>
    </location>
</feature>
<dbReference type="OrthoDB" id="9770329at2"/>
<reference evidence="9" key="1">
    <citation type="submission" date="2016-10" db="EMBL/GenBank/DDBJ databases">
        <authorList>
            <person name="Varghese N."/>
            <person name="Submissions S."/>
        </authorList>
    </citation>
    <scope>NUCLEOTIDE SEQUENCE [LARGE SCALE GENOMIC DNA]</scope>
    <source>
        <strain evidence="9">DSM 17834</strain>
    </source>
</reference>
<feature type="compositionally biased region" description="Basic residues" evidence="5">
    <location>
        <begin position="288"/>
        <end position="301"/>
    </location>
</feature>
<dbReference type="GO" id="GO:0008610">
    <property type="term" value="P:lipid biosynthetic process"/>
    <property type="evidence" value="ECO:0007669"/>
    <property type="project" value="InterPro"/>
</dbReference>
<comment type="subcellular location">
    <subcellularLocation>
        <location evidence="1">Membrane</location>
    </subcellularLocation>
</comment>
<proteinExistence type="predicted"/>
<dbReference type="Pfam" id="PF04116">
    <property type="entry name" value="FA_hydroxylase"/>
    <property type="match status" value="1"/>
</dbReference>
<accession>A0A1I5V8D9</accession>
<evidence type="ECO:0000256" key="1">
    <source>
        <dbReference type="ARBA" id="ARBA00004370"/>
    </source>
</evidence>
<organism evidence="8 9">
    <name type="scientific">Pseudomonas borbori</name>
    <dbReference type="NCBI Taxonomy" id="289003"/>
    <lineage>
        <taxon>Bacteria</taxon>
        <taxon>Pseudomonadati</taxon>
        <taxon>Pseudomonadota</taxon>
        <taxon>Gammaproteobacteria</taxon>
        <taxon>Pseudomonadales</taxon>
        <taxon>Pseudomonadaceae</taxon>
        <taxon>Pseudomonas</taxon>
    </lineage>
</organism>
<protein>
    <submittedName>
        <fullName evidence="8">Sterol desaturase/sphingolipid hydroxylase, fatty acid hydroxylase superfamily</fullName>
    </submittedName>
</protein>
<evidence type="ECO:0000313" key="8">
    <source>
        <dbReference type="EMBL" id="SFQ03824.1"/>
    </source>
</evidence>
<dbReference type="InterPro" id="IPR006694">
    <property type="entry name" value="Fatty_acid_hydroxylase"/>
</dbReference>
<keyword evidence="3 6" id="KW-1133">Transmembrane helix</keyword>
<evidence type="ECO:0000256" key="5">
    <source>
        <dbReference type="SAM" id="MobiDB-lite"/>
    </source>
</evidence>
<sequence length="301" mass="34464">MGSTSRFLLRWFSYPAIFGGVSAGMIWLLYQDIPYWPSTAILAALGVACVAGLERLQPFRQDWLDDHDDTLTDLIHLVVNLSVIQFTATLLSRLGDLVPAELSGFPTELPLWLQLLIVAAILDLSLYAMHRLSHHIPWLWYLHEPHHSAERLYWMNGERRHPLHAAIMAGPGLLVLFAMGTPSELVATWFGILTVHLAFQHSNLDYSLGWLRRVIGVAETHRWHHKRDFEDAQVNFGEFLLVWDLLFKTFYDSASQPGSNDVGLRDRRYPTGYVDQLVEPFRPTPARAARRHRLPPTSRRS</sequence>
<keyword evidence="4 6" id="KW-0472">Membrane</keyword>
<evidence type="ECO:0000313" key="9">
    <source>
        <dbReference type="Proteomes" id="UP000198784"/>
    </source>
</evidence>
<dbReference type="InterPro" id="IPR050307">
    <property type="entry name" value="Sterol_Desaturase_Related"/>
</dbReference>
<feature type="region of interest" description="Disordered" evidence="5">
    <location>
        <begin position="279"/>
        <end position="301"/>
    </location>
</feature>
<gene>
    <name evidence="8" type="ORF">SAMN05216190_12956</name>
</gene>
<dbReference type="PANTHER" id="PTHR11863">
    <property type="entry name" value="STEROL DESATURASE"/>
    <property type="match status" value="1"/>
</dbReference>
<evidence type="ECO:0000256" key="6">
    <source>
        <dbReference type="SAM" id="Phobius"/>
    </source>
</evidence>
<feature type="transmembrane region" description="Helical" evidence="6">
    <location>
        <begin position="7"/>
        <end position="29"/>
    </location>
</feature>